<dbReference type="SUPFAM" id="SSF109604">
    <property type="entry name" value="HD-domain/PDEase-like"/>
    <property type="match status" value="1"/>
</dbReference>
<dbReference type="GO" id="GO:0006203">
    <property type="term" value="P:dGTP catabolic process"/>
    <property type="evidence" value="ECO:0007669"/>
    <property type="project" value="TreeGrafter"/>
</dbReference>
<protein>
    <submittedName>
        <fullName evidence="2">HD domain-containing protein</fullName>
    </submittedName>
</protein>
<accession>A0A1H3SCV5</accession>
<dbReference type="Pfam" id="PF01966">
    <property type="entry name" value="HD"/>
    <property type="match status" value="1"/>
</dbReference>
<name>A0A1H3SCV5_9BACI</name>
<dbReference type="Gene3D" id="1.10.3210.10">
    <property type="entry name" value="Hypothetical protein af1432"/>
    <property type="match status" value="1"/>
</dbReference>
<keyword evidence="3" id="KW-1185">Reference proteome</keyword>
<dbReference type="SMART" id="SM00471">
    <property type="entry name" value="HDc"/>
    <property type="match status" value="1"/>
</dbReference>
<sequence>MFCVKVVKTHLDASVILLQKSQSPCERKINVIGGITVEQNSFITEPLYPNVSSFAWEEQLFNTRYLRRLKHLAHFCAGSLITPVVHSRFEHTVGVWKLAAYYFPNDKLVRAAAILHDIGHLPFSHAVEKTLGYNHHQLTEKYINRGRSKSAGNSACESHRCVVSVLLTYVPCTLRCSSLPRLDLLAAVMSSFLEHTIIVLKLKAF</sequence>
<dbReference type="InterPro" id="IPR006674">
    <property type="entry name" value="HD_domain"/>
</dbReference>
<dbReference type="CDD" id="cd00077">
    <property type="entry name" value="HDc"/>
    <property type="match status" value="1"/>
</dbReference>
<dbReference type="GO" id="GO:0008832">
    <property type="term" value="F:dGTPase activity"/>
    <property type="evidence" value="ECO:0007669"/>
    <property type="project" value="TreeGrafter"/>
</dbReference>
<evidence type="ECO:0000313" key="3">
    <source>
        <dbReference type="Proteomes" id="UP000198935"/>
    </source>
</evidence>
<dbReference type="InterPro" id="IPR003607">
    <property type="entry name" value="HD/PDEase_dom"/>
</dbReference>
<dbReference type="STRING" id="1503961.SAMN05421736_110149"/>
<evidence type="ECO:0000259" key="1">
    <source>
        <dbReference type="SMART" id="SM00471"/>
    </source>
</evidence>
<feature type="domain" description="HD/PDEase" evidence="1">
    <location>
        <begin position="84"/>
        <end position="188"/>
    </location>
</feature>
<reference evidence="3" key="1">
    <citation type="submission" date="2016-10" db="EMBL/GenBank/DDBJ databases">
        <authorList>
            <person name="Varghese N."/>
            <person name="Submissions S."/>
        </authorList>
    </citation>
    <scope>NUCLEOTIDE SEQUENCE [LARGE SCALE GENOMIC DNA]</scope>
    <source>
        <strain evidence="3">SP</strain>
    </source>
</reference>
<dbReference type="PANTHER" id="PTHR11373:SF4">
    <property type="entry name" value="DEOXYNUCLEOSIDE TRIPHOSPHATE TRIPHOSPHOHYDROLASE SAMHD1"/>
    <property type="match status" value="1"/>
</dbReference>
<organism evidence="2 3">
    <name type="scientific">Evansella caseinilytica</name>
    <dbReference type="NCBI Taxonomy" id="1503961"/>
    <lineage>
        <taxon>Bacteria</taxon>
        <taxon>Bacillati</taxon>
        <taxon>Bacillota</taxon>
        <taxon>Bacilli</taxon>
        <taxon>Bacillales</taxon>
        <taxon>Bacillaceae</taxon>
        <taxon>Evansella</taxon>
    </lineage>
</organism>
<dbReference type="InterPro" id="IPR050135">
    <property type="entry name" value="dGTPase-like"/>
</dbReference>
<dbReference type="EMBL" id="FNPI01000010">
    <property type="protein sequence ID" value="SDZ35903.1"/>
    <property type="molecule type" value="Genomic_DNA"/>
</dbReference>
<proteinExistence type="predicted"/>
<dbReference type="PANTHER" id="PTHR11373">
    <property type="entry name" value="DEOXYNUCLEOSIDE TRIPHOSPHATE TRIPHOSPHOHYDROLASE"/>
    <property type="match status" value="1"/>
</dbReference>
<evidence type="ECO:0000313" key="2">
    <source>
        <dbReference type="EMBL" id="SDZ35903.1"/>
    </source>
</evidence>
<dbReference type="Proteomes" id="UP000198935">
    <property type="component" value="Unassembled WGS sequence"/>
</dbReference>
<dbReference type="AlphaFoldDB" id="A0A1H3SCV5"/>
<gene>
    <name evidence="2" type="ORF">SAMN05421736_110149</name>
</gene>